<dbReference type="PATRIC" id="fig|1300253.3.peg.2290"/>
<dbReference type="InterPro" id="IPR051682">
    <property type="entry name" value="Mito_Persulfide_Diox"/>
</dbReference>
<dbReference type="BioCyc" id="AMAC1300253:G12YX-1755-MONOMER"/>
<evidence type="ECO:0000313" key="4">
    <source>
        <dbReference type="Proteomes" id="UP000014909"/>
    </source>
</evidence>
<dbReference type="PANTHER" id="PTHR43084:SF1">
    <property type="entry name" value="PERSULFIDE DIOXYGENASE ETHE1, MITOCHONDRIAL"/>
    <property type="match status" value="1"/>
</dbReference>
<evidence type="ECO:0000313" key="3">
    <source>
        <dbReference type="EMBL" id="AGP78141.1"/>
    </source>
</evidence>
<keyword evidence="1" id="KW-0479">Metal-binding</keyword>
<dbReference type="InterPro" id="IPR001279">
    <property type="entry name" value="Metallo-B-lactamas"/>
</dbReference>
<dbReference type="Pfam" id="PF00753">
    <property type="entry name" value="Lactamase_B"/>
    <property type="match status" value="1"/>
</dbReference>
<evidence type="ECO:0000256" key="1">
    <source>
        <dbReference type="ARBA" id="ARBA00022723"/>
    </source>
</evidence>
<proteinExistence type="predicted"/>
<dbReference type="SMART" id="SM00849">
    <property type="entry name" value="Lactamase_B"/>
    <property type="match status" value="1"/>
</dbReference>
<reference evidence="3 4" key="1">
    <citation type="journal article" date="2013" name="Genome Biol. Evol.">
        <title>Genomic Diversity of "Deep Ecotype" Alteromonas macleodii Isolates: Evidence for Pan-Mediterranean Clonal Frames.</title>
        <authorList>
            <person name="Lopez-Perez M."/>
            <person name="Gonzaga A."/>
            <person name="Rodriguez-Valera F."/>
        </authorList>
    </citation>
    <scope>NUCLEOTIDE SEQUENCE [LARGE SCALE GENOMIC DNA]</scope>
    <source>
        <strain evidence="4">'English Channel 615'</strain>
    </source>
</reference>
<dbReference type="GO" id="GO:0070813">
    <property type="term" value="P:hydrogen sulfide metabolic process"/>
    <property type="evidence" value="ECO:0007669"/>
    <property type="project" value="TreeGrafter"/>
</dbReference>
<name>S5AHF6_9ALTE</name>
<sequence>MSKLQIKAFFDDETKTVTYVVFDRLTKDAAIIDPVFDFNMASGELSTDSADTLIQFINESTLNLNWILETHAHADHITSATYLQQKCGGKIGIGEHIKDVHDAFGETFNCKEQLTCNIELFDCLFKDGDVIELGQFNIAVIHTPGHTPACVSYKIEDNVFVGDTLFMPDFGTARADFPGGDAKTLYRSIQRILSLPDDTKIYVGHDYKSPDRAKYAWESTVAEQKRGNVHVRDGKSEREFVQMRSDRDAELAVPKLLFPSIQLNIRAGTLPIAEDNGIAYVKVPLSMSKG</sequence>
<dbReference type="EMBL" id="CP004846">
    <property type="protein sequence ID" value="AGP78141.1"/>
    <property type="molecule type" value="Genomic_DNA"/>
</dbReference>
<dbReference type="Gene3D" id="3.60.15.10">
    <property type="entry name" value="Ribonuclease Z/Hydroxyacylglutathione hydrolase-like"/>
    <property type="match status" value="1"/>
</dbReference>
<dbReference type="GO" id="GO:0046872">
    <property type="term" value="F:metal ion binding"/>
    <property type="evidence" value="ECO:0007669"/>
    <property type="project" value="UniProtKB-KW"/>
</dbReference>
<feature type="domain" description="Metallo-beta-lactamase" evidence="2">
    <location>
        <begin position="15"/>
        <end position="205"/>
    </location>
</feature>
<dbReference type="Proteomes" id="UP000014909">
    <property type="component" value="Chromosome"/>
</dbReference>
<gene>
    <name evidence="3" type="ORF">I633_10985</name>
</gene>
<accession>S5AHF6</accession>
<dbReference type="GO" id="GO:0006749">
    <property type="term" value="P:glutathione metabolic process"/>
    <property type="evidence" value="ECO:0007669"/>
    <property type="project" value="InterPro"/>
</dbReference>
<organism evidence="3 4">
    <name type="scientific">Alteromonas mediterranea 615</name>
    <dbReference type="NCBI Taxonomy" id="1300253"/>
    <lineage>
        <taxon>Bacteria</taxon>
        <taxon>Pseudomonadati</taxon>
        <taxon>Pseudomonadota</taxon>
        <taxon>Gammaproteobacteria</taxon>
        <taxon>Alteromonadales</taxon>
        <taxon>Alteromonadaceae</taxon>
        <taxon>Alteromonas/Salinimonas group</taxon>
        <taxon>Alteromonas</taxon>
    </lineage>
</organism>
<dbReference type="SUPFAM" id="SSF56281">
    <property type="entry name" value="Metallo-hydrolase/oxidoreductase"/>
    <property type="match status" value="1"/>
</dbReference>
<dbReference type="KEGG" id="amh:I633_10985"/>
<dbReference type="InterPro" id="IPR036866">
    <property type="entry name" value="RibonucZ/Hydroxyglut_hydro"/>
</dbReference>
<dbReference type="GO" id="GO:0050313">
    <property type="term" value="F:sulfur dioxygenase activity"/>
    <property type="evidence" value="ECO:0007669"/>
    <property type="project" value="InterPro"/>
</dbReference>
<dbReference type="CDD" id="cd07724">
    <property type="entry name" value="POD-like_MBL-fold"/>
    <property type="match status" value="1"/>
</dbReference>
<dbReference type="InterPro" id="IPR044528">
    <property type="entry name" value="POD-like_MBL-fold"/>
</dbReference>
<protein>
    <submittedName>
        <fullName evidence="3">Metallo-beta-lactamase family protein</fullName>
    </submittedName>
</protein>
<dbReference type="AlphaFoldDB" id="S5AHF6"/>
<dbReference type="PANTHER" id="PTHR43084">
    <property type="entry name" value="PERSULFIDE DIOXYGENASE ETHE1"/>
    <property type="match status" value="1"/>
</dbReference>
<dbReference type="HOGENOM" id="CLU_030571_6_1_6"/>
<evidence type="ECO:0000259" key="2">
    <source>
        <dbReference type="SMART" id="SM00849"/>
    </source>
</evidence>